<organism evidence="1 2">
    <name type="scientific">Trichonephila clavipes</name>
    <name type="common">Golden silk orbweaver</name>
    <name type="synonym">Nephila clavipes</name>
    <dbReference type="NCBI Taxonomy" id="2585209"/>
    <lineage>
        <taxon>Eukaryota</taxon>
        <taxon>Metazoa</taxon>
        <taxon>Ecdysozoa</taxon>
        <taxon>Arthropoda</taxon>
        <taxon>Chelicerata</taxon>
        <taxon>Arachnida</taxon>
        <taxon>Araneae</taxon>
        <taxon>Araneomorphae</taxon>
        <taxon>Entelegynae</taxon>
        <taxon>Araneoidea</taxon>
        <taxon>Nephilidae</taxon>
        <taxon>Trichonephila</taxon>
    </lineage>
</organism>
<name>A0A8X6V567_TRICX</name>
<accession>A0A8X6V567</accession>
<sequence>MSSFSIPYGVMVDLRLQVTRQPIIIRIEVWEPRKPKYDGSEGWLNLQSSPMCARDILLTPYDYNNRFFIRIAQLF</sequence>
<dbReference type="AlphaFoldDB" id="A0A8X6V567"/>
<comment type="caution">
    <text evidence="1">The sequence shown here is derived from an EMBL/GenBank/DDBJ whole genome shotgun (WGS) entry which is preliminary data.</text>
</comment>
<dbReference type="Proteomes" id="UP000887159">
    <property type="component" value="Unassembled WGS sequence"/>
</dbReference>
<dbReference type="EMBL" id="BMAU01021186">
    <property type="protein sequence ID" value="GFX95402.1"/>
    <property type="molecule type" value="Genomic_DNA"/>
</dbReference>
<reference evidence="1" key="1">
    <citation type="submission" date="2020-08" db="EMBL/GenBank/DDBJ databases">
        <title>Multicomponent nature underlies the extraordinary mechanical properties of spider dragline silk.</title>
        <authorList>
            <person name="Kono N."/>
            <person name="Nakamura H."/>
            <person name="Mori M."/>
            <person name="Yoshida Y."/>
            <person name="Ohtoshi R."/>
            <person name="Malay A.D."/>
            <person name="Moran D.A.P."/>
            <person name="Tomita M."/>
            <person name="Numata K."/>
            <person name="Arakawa K."/>
        </authorList>
    </citation>
    <scope>NUCLEOTIDE SEQUENCE</scope>
</reference>
<gene>
    <name evidence="1" type="ORF">TNCV_3684541</name>
</gene>
<proteinExistence type="predicted"/>
<protein>
    <submittedName>
        <fullName evidence="1">Uncharacterized protein</fullName>
    </submittedName>
</protein>
<keyword evidence="2" id="KW-1185">Reference proteome</keyword>
<evidence type="ECO:0000313" key="1">
    <source>
        <dbReference type="EMBL" id="GFX95402.1"/>
    </source>
</evidence>
<evidence type="ECO:0000313" key="2">
    <source>
        <dbReference type="Proteomes" id="UP000887159"/>
    </source>
</evidence>